<keyword evidence="20" id="KW-1185">Reference proteome</keyword>
<dbReference type="Pfam" id="PF00042">
    <property type="entry name" value="Globin"/>
    <property type="match status" value="1"/>
</dbReference>
<evidence type="ECO:0000256" key="9">
    <source>
        <dbReference type="ARBA" id="ARBA00022827"/>
    </source>
</evidence>
<evidence type="ECO:0000256" key="14">
    <source>
        <dbReference type="ARBA" id="ARBA00048649"/>
    </source>
</evidence>
<dbReference type="FunFam" id="2.40.30.10:FF:000034">
    <property type="entry name" value="Flavohemoprotein"/>
    <property type="match status" value="1"/>
</dbReference>
<evidence type="ECO:0000256" key="10">
    <source>
        <dbReference type="ARBA" id="ARBA00022857"/>
    </source>
</evidence>
<dbReference type="GO" id="GO:0019825">
    <property type="term" value="F:oxygen binding"/>
    <property type="evidence" value="ECO:0007669"/>
    <property type="project" value="InterPro"/>
</dbReference>
<evidence type="ECO:0000256" key="4">
    <source>
        <dbReference type="ARBA" id="ARBA00012229"/>
    </source>
</evidence>
<keyword evidence="8" id="KW-0479">Metal-binding</keyword>
<evidence type="ECO:0000256" key="8">
    <source>
        <dbReference type="ARBA" id="ARBA00022723"/>
    </source>
</evidence>
<dbReference type="AlphaFoldDB" id="A0A9P9EE63"/>
<evidence type="ECO:0000256" key="16">
    <source>
        <dbReference type="ARBA" id="ARBA00056398"/>
    </source>
</evidence>
<comment type="catalytic activity">
    <reaction evidence="15">
        <text>2 nitric oxide + NADPH + 2 O2 = 2 nitrate + NADP(+) + H(+)</text>
        <dbReference type="Rhea" id="RHEA:19465"/>
        <dbReference type="ChEBI" id="CHEBI:15378"/>
        <dbReference type="ChEBI" id="CHEBI:15379"/>
        <dbReference type="ChEBI" id="CHEBI:16480"/>
        <dbReference type="ChEBI" id="CHEBI:17632"/>
        <dbReference type="ChEBI" id="CHEBI:57783"/>
        <dbReference type="ChEBI" id="CHEBI:58349"/>
        <dbReference type="EC" id="1.14.12.17"/>
    </reaction>
</comment>
<dbReference type="InterPro" id="IPR009050">
    <property type="entry name" value="Globin-like_sf"/>
</dbReference>
<evidence type="ECO:0000259" key="18">
    <source>
        <dbReference type="PROSITE" id="PS51384"/>
    </source>
</evidence>
<dbReference type="PROSITE" id="PS51384">
    <property type="entry name" value="FAD_FR"/>
    <property type="match status" value="1"/>
</dbReference>
<evidence type="ECO:0000256" key="5">
    <source>
        <dbReference type="ARBA" id="ARBA00022575"/>
    </source>
</evidence>
<dbReference type="Proteomes" id="UP000700596">
    <property type="component" value="Unassembled WGS sequence"/>
</dbReference>
<keyword evidence="12" id="KW-0408">Iron</keyword>
<evidence type="ECO:0000256" key="3">
    <source>
        <dbReference type="ARBA" id="ARBA00006401"/>
    </source>
</evidence>
<dbReference type="InterPro" id="IPR012292">
    <property type="entry name" value="Globin/Proto"/>
</dbReference>
<keyword evidence="5" id="KW-0216">Detoxification</keyword>
<dbReference type="SUPFAM" id="SSF46458">
    <property type="entry name" value="Globin-like"/>
    <property type="match status" value="1"/>
</dbReference>
<evidence type="ECO:0000256" key="1">
    <source>
        <dbReference type="ARBA" id="ARBA00001970"/>
    </source>
</evidence>
<dbReference type="SUPFAM" id="SSF52343">
    <property type="entry name" value="Ferredoxin reductase-like, C-terminal NADP-linked domain"/>
    <property type="match status" value="1"/>
</dbReference>
<reference evidence="19" key="1">
    <citation type="journal article" date="2021" name="Nat. Commun.">
        <title>Genetic determinants of endophytism in the Arabidopsis root mycobiome.</title>
        <authorList>
            <person name="Mesny F."/>
            <person name="Miyauchi S."/>
            <person name="Thiergart T."/>
            <person name="Pickel B."/>
            <person name="Atanasova L."/>
            <person name="Karlsson M."/>
            <person name="Huettel B."/>
            <person name="Barry K.W."/>
            <person name="Haridas S."/>
            <person name="Chen C."/>
            <person name="Bauer D."/>
            <person name="Andreopoulos W."/>
            <person name="Pangilinan J."/>
            <person name="LaButti K."/>
            <person name="Riley R."/>
            <person name="Lipzen A."/>
            <person name="Clum A."/>
            <person name="Drula E."/>
            <person name="Henrissat B."/>
            <person name="Kohler A."/>
            <person name="Grigoriev I.V."/>
            <person name="Martin F.M."/>
            <person name="Hacquard S."/>
        </authorList>
    </citation>
    <scope>NUCLEOTIDE SEQUENCE</scope>
    <source>
        <strain evidence="19">MPI-CAGE-CH-0243</strain>
    </source>
</reference>
<keyword evidence="11" id="KW-0560">Oxidoreductase</keyword>
<dbReference type="InterPro" id="IPR017938">
    <property type="entry name" value="Riboflavin_synthase-like_b-brl"/>
</dbReference>
<dbReference type="InterPro" id="IPR039261">
    <property type="entry name" value="FNR_nucleotide-bd"/>
</dbReference>
<dbReference type="GO" id="GO:0071949">
    <property type="term" value="F:FAD binding"/>
    <property type="evidence" value="ECO:0007669"/>
    <property type="project" value="TreeGrafter"/>
</dbReference>
<dbReference type="PROSITE" id="PS01033">
    <property type="entry name" value="GLOBIN"/>
    <property type="match status" value="1"/>
</dbReference>
<evidence type="ECO:0000313" key="20">
    <source>
        <dbReference type="Proteomes" id="UP000700596"/>
    </source>
</evidence>
<evidence type="ECO:0000259" key="17">
    <source>
        <dbReference type="PROSITE" id="PS01033"/>
    </source>
</evidence>
<feature type="domain" description="Globin" evidence="17">
    <location>
        <begin position="4"/>
        <end position="141"/>
    </location>
</feature>
<dbReference type="FunFam" id="1.10.490.10:FF:000003">
    <property type="entry name" value="Flavohemoprotein"/>
    <property type="match status" value="1"/>
</dbReference>
<dbReference type="SUPFAM" id="SSF63380">
    <property type="entry name" value="Riboflavin synthase domain-like"/>
    <property type="match status" value="1"/>
</dbReference>
<dbReference type="GO" id="GO:0008941">
    <property type="term" value="F:nitric oxide dioxygenase NAD(P)H activity"/>
    <property type="evidence" value="ECO:0007669"/>
    <property type="project" value="UniProtKB-EC"/>
</dbReference>
<evidence type="ECO:0000256" key="12">
    <source>
        <dbReference type="ARBA" id="ARBA00023004"/>
    </source>
</evidence>
<dbReference type="CDD" id="cd08922">
    <property type="entry name" value="FHb-globin"/>
    <property type="match status" value="1"/>
</dbReference>
<comment type="catalytic activity">
    <reaction evidence="14">
        <text>2 nitric oxide + NADH + 2 O2 = 2 nitrate + NAD(+) + H(+)</text>
        <dbReference type="Rhea" id="RHEA:19469"/>
        <dbReference type="ChEBI" id="CHEBI:15378"/>
        <dbReference type="ChEBI" id="CHEBI:15379"/>
        <dbReference type="ChEBI" id="CHEBI:16480"/>
        <dbReference type="ChEBI" id="CHEBI:17632"/>
        <dbReference type="ChEBI" id="CHEBI:57540"/>
        <dbReference type="ChEBI" id="CHEBI:57945"/>
        <dbReference type="EC" id="1.14.12.17"/>
    </reaction>
</comment>
<dbReference type="CDD" id="cd06184">
    <property type="entry name" value="flavohem_like_fad_nad_binding"/>
    <property type="match status" value="1"/>
</dbReference>
<comment type="caution">
    <text evidence="19">The sequence shown here is derived from an EMBL/GenBank/DDBJ whole genome shotgun (WGS) entry which is preliminary data.</text>
</comment>
<dbReference type="PANTHER" id="PTHR43396">
    <property type="entry name" value="FLAVOHEMOPROTEIN"/>
    <property type="match status" value="1"/>
</dbReference>
<keyword evidence="7" id="KW-0285">Flavoprotein</keyword>
<evidence type="ECO:0000256" key="7">
    <source>
        <dbReference type="ARBA" id="ARBA00022630"/>
    </source>
</evidence>
<comment type="cofactor">
    <cofactor evidence="2">
        <name>FAD</name>
        <dbReference type="ChEBI" id="CHEBI:57692"/>
    </cofactor>
</comment>
<dbReference type="InterPro" id="IPR000971">
    <property type="entry name" value="Globin"/>
</dbReference>
<dbReference type="OrthoDB" id="436496at2759"/>
<organism evidence="19 20">
    <name type="scientific">Dendryphion nanum</name>
    <dbReference type="NCBI Taxonomy" id="256645"/>
    <lineage>
        <taxon>Eukaryota</taxon>
        <taxon>Fungi</taxon>
        <taxon>Dikarya</taxon>
        <taxon>Ascomycota</taxon>
        <taxon>Pezizomycotina</taxon>
        <taxon>Dothideomycetes</taxon>
        <taxon>Pleosporomycetidae</taxon>
        <taxon>Pleosporales</taxon>
        <taxon>Torulaceae</taxon>
        <taxon>Dendryphion</taxon>
    </lineage>
</organism>
<dbReference type="InterPro" id="IPR001433">
    <property type="entry name" value="OxRdtase_FAD/NAD-bd"/>
</dbReference>
<dbReference type="Gene3D" id="1.10.490.10">
    <property type="entry name" value="Globins"/>
    <property type="match status" value="1"/>
</dbReference>
<comment type="cofactor">
    <cofactor evidence="1">
        <name>heme b</name>
        <dbReference type="ChEBI" id="CHEBI:60344"/>
    </cofactor>
</comment>
<dbReference type="Gene3D" id="2.40.30.10">
    <property type="entry name" value="Translation factors"/>
    <property type="match status" value="1"/>
</dbReference>
<dbReference type="PANTHER" id="PTHR43396:SF3">
    <property type="entry name" value="FLAVOHEMOPROTEIN"/>
    <property type="match status" value="1"/>
</dbReference>
<dbReference type="NCBIfam" id="NF009805">
    <property type="entry name" value="PRK13289.1"/>
    <property type="match status" value="1"/>
</dbReference>
<proteinExistence type="inferred from homology"/>
<evidence type="ECO:0000256" key="6">
    <source>
        <dbReference type="ARBA" id="ARBA00022617"/>
    </source>
</evidence>
<dbReference type="Gene3D" id="3.40.50.80">
    <property type="entry name" value="Nucleotide-binding domain of ferredoxin-NADP reductase (FNR) module"/>
    <property type="match status" value="1"/>
</dbReference>
<dbReference type="GO" id="GO:0046210">
    <property type="term" value="P:nitric oxide catabolic process"/>
    <property type="evidence" value="ECO:0007669"/>
    <property type="project" value="TreeGrafter"/>
</dbReference>
<name>A0A9P9EE63_9PLEO</name>
<gene>
    <name evidence="19" type="ORF">B0J11DRAFT_424500</name>
</gene>
<comment type="function">
    <text evidence="16">In the presence of oxygen and NADH, it has NADH oxidase activity, which leads to the generation of superoxide and H(2)O(2). Under anaerobic conditions, it also exhibits nitric oxide reductase and FAD reductase activities. However, all these reactions are much lower than NOD activity.</text>
</comment>
<dbReference type="EMBL" id="JAGMWT010000002">
    <property type="protein sequence ID" value="KAH7136003.1"/>
    <property type="molecule type" value="Genomic_DNA"/>
</dbReference>
<evidence type="ECO:0000313" key="19">
    <source>
        <dbReference type="EMBL" id="KAH7136003.1"/>
    </source>
</evidence>
<evidence type="ECO:0000256" key="15">
    <source>
        <dbReference type="ARBA" id="ARBA00049433"/>
    </source>
</evidence>
<comment type="similarity">
    <text evidence="3">In the C-terminal section; belongs to the flavoprotein pyridine nucleotide cytochrome reductase family.</text>
</comment>
<dbReference type="GO" id="GO:0046872">
    <property type="term" value="F:metal ion binding"/>
    <property type="evidence" value="ECO:0007669"/>
    <property type="project" value="UniProtKB-KW"/>
</dbReference>
<dbReference type="EC" id="1.14.12.17" evidence="4"/>
<evidence type="ECO:0000256" key="11">
    <source>
        <dbReference type="ARBA" id="ARBA00023002"/>
    </source>
</evidence>
<feature type="domain" description="FAD-binding FR-type" evidence="18">
    <location>
        <begin position="151"/>
        <end position="271"/>
    </location>
</feature>
<dbReference type="InterPro" id="IPR017927">
    <property type="entry name" value="FAD-bd_FR_type"/>
</dbReference>
<dbReference type="GO" id="GO:0071500">
    <property type="term" value="P:cellular response to nitrosative stress"/>
    <property type="evidence" value="ECO:0007669"/>
    <property type="project" value="TreeGrafter"/>
</dbReference>
<dbReference type="GO" id="GO:0020037">
    <property type="term" value="F:heme binding"/>
    <property type="evidence" value="ECO:0007669"/>
    <property type="project" value="InterPro"/>
</dbReference>
<keyword evidence="9" id="KW-0274">FAD</keyword>
<dbReference type="FunFam" id="3.40.50.80:FF:000010">
    <property type="entry name" value="Flavohemoprotein"/>
    <property type="match status" value="1"/>
</dbReference>
<dbReference type="GO" id="GO:0009636">
    <property type="term" value="P:response to toxic substance"/>
    <property type="evidence" value="ECO:0007669"/>
    <property type="project" value="UniProtKB-KW"/>
</dbReference>
<evidence type="ECO:0000256" key="2">
    <source>
        <dbReference type="ARBA" id="ARBA00001974"/>
    </source>
</evidence>
<keyword evidence="13" id="KW-0520">NAD</keyword>
<accession>A0A9P9EE63</accession>
<protein>
    <recommendedName>
        <fullName evidence="4">nitric oxide dioxygenase</fullName>
        <ecNumber evidence="4">1.14.12.17</ecNumber>
    </recommendedName>
</protein>
<evidence type="ECO:0000256" key="13">
    <source>
        <dbReference type="ARBA" id="ARBA00023027"/>
    </source>
</evidence>
<sequence length="421" mass="46726">MARSITPEQAAIIKATVPVLAQHGMAITTKFYHDMLEANPALKNIFNQTHQATGHQPAALAGALYAYAANIDDLGKLGPAVELICHKHVSLYIRPEHYDIVGSNLLATMKAVLGDACTDAVLDAWGAAYWQLADIMINREKVLYDEAENWKDWEDFKIARKEKESEVITSFYLEPVNKDLKLPRFKPGQYISLQTFVDELEGGVLQARQYSLSDAPGKSYLRISVKKEPGVEIGDLKSLTHEGYISNLLHAKKNVGDIVSLSHPYGDFFFEEKDVEKDAPVVLISAGVGLTCLTSILNTLVEQHSTRPITWISGARDSNTRAFKDHIHQLTTGDSKNVQSIHFASEPSEIEVQGRDYDIKGRINLDQVGSDKLFTGNDKAQYFVCGPTEFMLDVEAKLKTYGVPSERIRMELFGTGGVPRV</sequence>
<keyword evidence="10" id="KW-0521">NADP</keyword>
<keyword evidence="6" id="KW-0349">Heme</keyword>
<dbReference type="Pfam" id="PF00175">
    <property type="entry name" value="NAD_binding_1"/>
    <property type="match status" value="1"/>
</dbReference>